<reference evidence="2 3" key="3">
    <citation type="journal article" date="2005" name="Nature">
        <title>Generation and annotation of the DNA sequences of human chromosomes 2 and 4.</title>
        <authorList>
            <person name="Hillier L.W."/>
            <person name="Graves T.A."/>
            <person name="Fulton R.S."/>
            <person name="Fulton L.A."/>
            <person name="Pepin K.H."/>
            <person name="Minx P."/>
            <person name="Wagner-McPherson C."/>
            <person name="Layman D."/>
            <person name="Wylie K."/>
            <person name="Sekhon M."/>
            <person name="Becker M.C."/>
            <person name="Fewell G.A."/>
            <person name="Delehaunty K.D."/>
            <person name="Miner T.L."/>
            <person name="Nash W.E."/>
            <person name="Kremitzki C."/>
            <person name="Oddy L."/>
            <person name="Du H."/>
            <person name="Sun H."/>
            <person name="Bradshaw-Cordum H."/>
            <person name="Ali J."/>
            <person name="Carter J."/>
            <person name="Cordes M."/>
            <person name="Harris A."/>
            <person name="Isak A."/>
            <person name="van Brunt A."/>
            <person name="Nguyen C."/>
            <person name="Du F."/>
            <person name="Courtney L."/>
            <person name="Kalicki J."/>
            <person name="Ozersky P."/>
            <person name="Abbott S."/>
            <person name="Armstrong J."/>
            <person name="Belter E.A."/>
            <person name="Caruso L."/>
            <person name="Cedroni M."/>
            <person name="Cotton M."/>
            <person name="Davidson T."/>
            <person name="Desai A."/>
            <person name="Elliott G."/>
            <person name="Erb T."/>
            <person name="Fronick C."/>
            <person name="Gaige T."/>
            <person name="Haakenson W."/>
            <person name="Haglund K."/>
            <person name="Holmes A."/>
            <person name="Harkins R."/>
            <person name="Kim K."/>
            <person name="Kruchowski S.S."/>
            <person name="Strong C.M."/>
            <person name="Grewal N."/>
            <person name="Goyea E."/>
            <person name="Hou S."/>
            <person name="Levy A."/>
            <person name="Martinka S."/>
            <person name="Mead K."/>
            <person name="McLellan M.D."/>
            <person name="Meyer R."/>
            <person name="Randall-Maher J."/>
            <person name="Tomlinson C."/>
            <person name="Dauphin-Kohlberg S."/>
            <person name="Kozlowicz-Reilly A."/>
            <person name="Shah N."/>
            <person name="Swearengen-Shahid S."/>
            <person name="Snider J."/>
            <person name="Strong J.T."/>
            <person name="Thompson J."/>
            <person name="Yoakum M."/>
            <person name="Leonard S."/>
            <person name="Pearman C."/>
            <person name="Trani L."/>
            <person name="Radionenko M."/>
            <person name="Waligorski J.E."/>
            <person name="Wang C."/>
            <person name="Rock S.M."/>
            <person name="Tin-Wollam A.M."/>
            <person name="Maupin R."/>
            <person name="Latreille P."/>
            <person name="Wendl M.C."/>
            <person name="Yang S.P."/>
            <person name="Pohl C."/>
            <person name="Wallis J.W."/>
            <person name="Spieth J."/>
            <person name="Bieri T.A."/>
            <person name="Berkowicz N."/>
            <person name="Nelson J.O."/>
            <person name="Osborne J."/>
            <person name="Ding L."/>
            <person name="Meyer R."/>
            <person name="Sabo A."/>
            <person name="Shotland Y."/>
            <person name="Sinha P."/>
            <person name="Wohldmann P.E."/>
            <person name="Cook L.L."/>
            <person name="Hickenbotham M.T."/>
            <person name="Eldred J."/>
            <person name="Williams D."/>
            <person name="Jones T.A."/>
            <person name="She X."/>
            <person name="Ciccarelli F.D."/>
            <person name="Izaurralde E."/>
            <person name="Taylor J."/>
            <person name="Schmutz J."/>
            <person name="Myers R.M."/>
            <person name="Cox D.R."/>
            <person name="Huang X."/>
            <person name="McPherson J.D."/>
            <person name="Mardis E.R."/>
            <person name="Clifton S.W."/>
            <person name="Warren W.C."/>
            <person name="Chinwalla A.T."/>
            <person name="Eddy S.R."/>
            <person name="Marra M.A."/>
            <person name="Ovcharenko I."/>
            <person name="Furey T.S."/>
            <person name="Miller W."/>
            <person name="Eichler E.E."/>
            <person name="Bork P."/>
            <person name="Suyama M."/>
            <person name="Torrents D."/>
            <person name="Waterston R.H."/>
            <person name="Wilson R.K."/>
        </authorList>
    </citation>
    <scope>NUCLEOTIDE SEQUENCE [LARGE SCALE GENOMIC DNA]</scope>
</reference>
<dbReference type="OrthoDB" id="437331at2759"/>
<gene>
    <name evidence="2" type="primary">ETFDH</name>
</gene>
<proteinExistence type="predicted"/>
<accession>A0A804HKY7</accession>
<organism evidence="2 3">
    <name type="scientific">Homo sapiens</name>
    <name type="common">Human</name>
    <dbReference type="NCBI Taxonomy" id="9606"/>
    <lineage>
        <taxon>Eukaryota</taxon>
        <taxon>Metazoa</taxon>
        <taxon>Chordata</taxon>
        <taxon>Craniata</taxon>
        <taxon>Vertebrata</taxon>
        <taxon>Euteleostomi</taxon>
        <taxon>Mammalia</taxon>
        <taxon>Eutheria</taxon>
        <taxon>Euarchontoglires</taxon>
        <taxon>Primates</taxon>
        <taxon>Haplorrhini</taxon>
        <taxon>Catarrhini</taxon>
        <taxon>Hominidae</taxon>
        <taxon>Homo</taxon>
    </lineage>
</organism>
<protein>
    <submittedName>
        <fullName evidence="2">Electron transfer flavoprotein dehydrogenase</fullName>
    </submittedName>
</protein>
<dbReference type="EMBL" id="AC107219">
    <property type="status" value="NOT_ANNOTATED_CDS"/>
    <property type="molecule type" value="Genomic_DNA"/>
</dbReference>
<keyword evidence="1" id="KW-0472">Membrane</keyword>
<reference evidence="2" key="4">
    <citation type="submission" date="2025-08" db="UniProtKB">
        <authorList>
            <consortium name="Ensembl"/>
        </authorList>
    </citation>
    <scope>IDENTIFICATION</scope>
</reference>
<evidence type="ECO:0000256" key="1">
    <source>
        <dbReference type="SAM" id="Phobius"/>
    </source>
</evidence>
<dbReference type="OpenTargets" id="ENSG00000171503"/>
<dbReference type="AlphaFoldDB" id="A0A804HKY7"/>
<sequence>MLVPLAKLSCLDGLQLLLCLELLPIILFIPGIRTRDGKE</sequence>
<reference evidence="2 3" key="2">
    <citation type="journal article" date="2004" name="Nature">
        <title>Finishing the euchromatic sequence of the human genome.</title>
        <authorList>
            <consortium name="International Human Genome Sequencing Consortium"/>
        </authorList>
    </citation>
    <scope>NUCLEOTIDE SEQUENCE [LARGE SCALE GENOMIC DNA]</scope>
</reference>
<keyword evidence="1" id="KW-0812">Transmembrane</keyword>
<reference evidence="2" key="5">
    <citation type="submission" date="2025-09" db="UniProtKB">
        <authorList>
            <consortium name="Ensembl"/>
        </authorList>
    </citation>
    <scope>IDENTIFICATION</scope>
</reference>
<evidence type="ECO:0000313" key="2">
    <source>
        <dbReference type="Ensembl" id="ENSP00000508122.1"/>
    </source>
</evidence>
<keyword evidence="1" id="KW-1133">Transmembrane helix</keyword>
<name>A0A804HKY7_HUMAN</name>
<dbReference type="GeneTree" id="ENSGT00390000010773"/>
<dbReference type="HGNC" id="HGNC:3483">
    <property type="gene designation" value="ETFDH"/>
</dbReference>
<dbReference type="Proteomes" id="UP000005640">
    <property type="component" value="Chromosome 4"/>
</dbReference>
<reference evidence="2 3" key="1">
    <citation type="journal article" date="2001" name="Nature">
        <title>Initial sequencing and analysis of the human genome.</title>
        <authorList>
            <consortium name="International Human Genome Sequencing Consortium"/>
            <person name="Lander E.S."/>
            <person name="Linton L.M."/>
            <person name="Birren B."/>
            <person name="Nusbaum C."/>
            <person name="Zody M.C."/>
            <person name="Baldwin J."/>
            <person name="Devon K."/>
            <person name="Dewar K."/>
            <person name="Doyle M."/>
            <person name="FitzHugh W."/>
            <person name="Funke R."/>
            <person name="Gage D."/>
            <person name="Harris K."/>
            <person name="Heaford A."/>
            <person name="Howland J."/>
            <person name="Kann L."/>
            <person name="Lehoczky J."/>
            <person name="LeVine R."/>
            <person name="McEwan P."/>
            <person name="McKernan K."/>
            <person name="Meldrim J."/>
            <person name="Mesirov J.P."/>
            <person name="Miranda C."/>
            <person name="Morris W."/>
            <person name="Naylor J."/>
            <person name="Raymond C."/>
            <person name="Rosetti M."/>
            <person name="Santos R."/>
            <person name="Sheridan A."/>
            <person name="Sougnez C."/>
            <person name="Stange-Thomann N."/>
            <person name="Stojanovic N."/>
            <person name="Subramanian A."/>
            <person name="Wyman D."/>
            <person name="Rogers J."/>
            <person name="Sulston J."/>
            <person name="Ainscough R."/>
            <person name="Beck S."/>
            <person name="Bentley D."/>
            <person name="Burton J."/>
            <person name="Clee C."/>
            <person name="Carter N."/>
            <person name="Coulson A."/>
            <person name="Deadman R."/>
            <person name="Deloukas P."/>
            <person name="Dunham A."/>
            <person name="Dunham I."/>
            <person name="Durbin R."/>
            <person name="French L."/>
            <person name="Grafham D."/>
            <person name="Gregory S."/>
            <person name="Hubbard T."/>
            <person name="Humphray S."/>
            <person name="Hunt A."/>
            <person name="Jones M."/>
            <person name="Lloyd C."/>
            <person name="McMurray A."/>
            <person name="Matthews L."/>
            <person name="Mercer S."/>
            <person name="Milne S."/>
            <person name="Mullikin J.C."/>
            <person name="Mungall A."/>
            <person name="Plumb R."/>
            <person name="Ross M."/>
            <person name="Shownkeen R."/>
            <person name="Sims S."/>
            <person name="Waterston R.H."/>
            <person name="Wilson R.K."/>
            <person name="Hillier L.W."/>
            <person name="McPherson J.D."/>
            <person name="Marra M.A."/>
            <person name="Mardis E.R."/>
            <person name="Fulton L.A."/>
            <person name="Chinwalla A.T."/>
            <person name="Pepin K.H."/>
            <person name="Gish W.R."/>
            <person name="Chissoe S.L."/>
            <person name="Wendl M.C."/>
            <person name="Delehaunty K.D."/>
            <person name="Miner T.L."/>
            <person name="Delehaunty A."/>
            <person name="Kramer J.B."/>
            <person name="Cook L.L."/>
            <person name="Fulton R.S."/>
            <person name="Johnson D.L."/>
            <person name="Minx P.J."/>
            <person name="Clifton S.W."/>
            <person name="Hawkins T."/>
            <person name="Branscomb E."/>
            <person name="Predki P."/>
            <person name="Richardson P."/>
            <person name="Wenning S."/>
            <person name="Slezak T."/>
            <person name="Doggett N."/>
            <person name="Cheng J.F."/>
            <person name="Olsen A."/>
            <person name="Lucas S."/>
            <person name="Elkin C."/>
            <person name="Uberbacher E."/>
            <person name="Frazier M."/>
            <person name="Gibbs R.A."/>
            <person name="Muzny D.M."/>
            <person name="Scherer S.E."/>
            <person name="Bouck J.B."/>
            <person name="Sodergren E.J."/>
            <person name="Worley K.C."/>
            <person name="Rives C.M."/>
            <person name="Gorrell J.H."/>
            <person name="Metzker M.L."/>
            <person name="Naylor S.L."/>
            <person name="Kucherlapati R.S."/>
            <person name="Nelson D.L."/>
            <person name="Weinstock G.M."/>
            <person name="Sakaki Y."/>
            <person name="Fujiyama A."/>
            <person name="Hattori M."/>
            <person name="Yada T."/>
            <person name="Toyoda A."/>
            <person name="Itoh T."/>
            <person name="Kawagoe C."/>
            <person name="Watanabe H."/>
            <person name="Totoki Y."/>
            <person name="Taylor T."/>
            <person name="Weissenbach J."/>
            <person name="Heilig R."/>
            <person name="Saurin W."/>
            <person name="Artiguenave F."/>
            <person name="Brottier P."/>
            <person name="Bruls T."/>
            <person name="Pelletier E."/>
            <person name="Robert C."/>
            <person name="Wincker P."/>
            <person name="Smith D.R."/>
            <person name="Doucette-Stamm L."/>
            <person name="Rubenfield M."/>
            <person name="Weinstock K."/>
            <person name="Lee H.M."/>
            <person name="Dubois J."/>
            <person name="Rosenthal A."/>
            <person name="Platzer M."/>
            <person name="Nyakatura G."/>
            <person name="Taudien S."/>
            <person name="Rump A."/>
            <person name="Yang H."/>
            <person name="Yu J."/>
            <person name="Wang J."/>
            <person name="Huang G."/>
            <person name="Gu J."/>
            <person name="Hood L."/>
            <person name="Rowen L."/>
            <person name="Madan A."/>
            <person name="Qin S."/>
            <person name="Davis R.W."/>
            <person name="Federspiel N.A."/>
            <person name="Abola A.P."/>
            <person name="Proctor M.J."/>
            <person name="Myers R.M."/>
            <person name="Schmutz J."/>
            <person name="Dickson M."/>
            <person name="Grimwood J."/>
            <person name="Cox D.R."/>
            <person name="Olson M.V."/>
            <person name="Kaul R."/>
            <person name="Raymond C."/>
            <person name="Shimizu N."/>
            <person name="Kawasaki K."/>
            <person name="Minoshima S."/>
            <person name="Evans G.A."/>
            <person name="Athanasiou M."/>
            <person name="Schultz R."/>
            <person name="Roe B.A."/>
            <person name="Chen F."/>
            <person name="Pan H."/>
            <person name="Ramser J."/>
            <person name="Lehrach H."/>
            <person name="Reinhardt R."/>
            <person name="McCombie W.R."/>
            <person name="de la Bastide M."/>
            <person name="Dedhia N."/>
            <person name="Blocker H."/>
            <person name="Hornischer K."/>
            <person name="Nordsiek G."/>
            <person name="Agarwala R."/>
            <person name="Aravind L."/>
            <person name="Bailey J.A."/>
            <person name="Bateman A."/>
            <person name="Batzoglou S."/>
            <person name="Birney E."/>
            <person name="Bork P."/>
            <person name="Brown D.G."/>
            <person name="Burge C.B."/>
            <person name="Cerutti L."/>
            <person name="Chen H.C."/>
            <person name="Church D."/>
            <person name="Clamp M."/>
            <person name="Copley R.R."/>
            <person name="Doerks T."/>
            <person name="Eddy S.R."/>
            <person name="Eichler E.E."/>
            <person name="Furey T.S."/>
            <person name="Galagan J."/>
            <person name="Gilbert J.G."/>
            <person name="Harmon C."/>
            <person name="Hayashizaki Y."/>
            <person name="Haussler D."/>
            <person name="Hermjakob H."/>
            <person name="Hokamp K."/>
            <person name="Jang W."/>
            <person name="Johnson L.S."/>
            <person name="Jones T.A."/>
            <person name="Kasif S."/>
            <person name="Kaspryzk A."/>
            <person name="Kennedy S."/>
            <person name="Kent W.J."/>
            <person name="Kitts P."/>
            <person name="Koonin E.V."/>
            <person name="Korf I."/>
            <person name="Kulp D."/>
            <person name="Lancet D."/>
            <person name="Lowe T.M."/>
            <person name="McLysaght A."/>
            <person name="Mikkelsen T."/>
            <person name="Moran J.V."/>
            <person name="Mulder N."/>
            <person name="Pollara V.J."/>
            <person name="Ponting C.P."/>
            <person name="Schuler G."/>
            <person name="Schultz J."/>
            <person name="Slater G."/>
            <person name="Smit A.F."/>
            <person name="Stupka E."/>
            <person name="Szustakowski J."/>
            <person name="Thierry-Mieg D."/>
            <person name="Thierry-Mieg J."/>
            <person name="Wagner L."/>
            <person name="Wallis J."/>
            <person name="Wheeler R."/>
            <person name="Williams A."/>
            <person name="Wolf Y.I."/>
            <person name="Wolfe K.H."/>
            <person name="Yang S.P."/>
            <person name="Yeh R.F."/>
            <person name="Collins F."/>
            <person name="Guyer M.S."/>
            <person name="Peterson J."/>
            <person name="Felsenfeld A."/>
            <person name="Wetterstrand K.A."/>
            <person name="Patrinos A."/>
            <person name="Morgan M.J."/>
            <person name="de Jong P."/>
            <person name="Catanese J.J."/>
            <person name="Osoegawa K."/>
            <person name="Shizuya H."/>
            <person name="Choi S."/>
            <person name="Chen Y.J."/>
        </authorList>
    </citation>
    <scope>NUCLEOTIDE SEQUENCE [LARGE SCALE GENOMIC DNA]</scope>
</reference>
<evidence type="ECO:0000313" key="3">
    <source>
        <dbReference type="Proteomes" id="UP000005640"/>
    </source>
</evidence>
<dbReference type="Bgee" id="ENSG00000171503">
    <property type="expression patterns" value="Expressed in apex of heart and 196 other cell types or tissues"/>
</dbReference>
<feature type="transmembrane region" description="Helical" evidence="1">
    <location>
        <begin position="14"/>
        <end position="32"/>
    </location>
</feature>
<keyword evidence="3" id="KW-1185">Reference proteome</keyword>
<dbReference type="Ensembl" id="ENST00000682345.1">
    <property type="protein sequence ID" value="ENSP00000508122.1"/>
    <property type="gene ID" value="ENSG00000171503.13"/>
</dbReference>
<dbReference type="Ensembl" id="ENST00000682345.1">
    <property type="protein sequence ID" value="ENSP00000508122.1"/>
    <property type="gene ID" value="ENSG00000171503.14"/>
</dbReference>